<feature type="domain" description="PLD phosphodiesterase" evidence="7">
    <location>
        <begin position="341"/>
        <end position="368"/>
    </location>
</feature>
<feature type="compositionally biased region" description="Basic and acidic residues" evidence="6">
    <location>
        <begin position="44"/>
        <end position="54"/>
    </location>
</feature>
<evidence type="ECO:0000256" key="2">
    <source>
        <dbReference type="ARBA" id="ARBA00022737"/>
    </source>
</evidence>
<comment type="caution">
    <text evidence="8">The sequence shown here is derived from an EMBL/GenBank/DDBJ whole genome shotgun (WGS) entry which is preliminary data.</text>
</comment>
<dbReference type="CDD" id="cd09138">
    <property type="entry name" value="PLDc_vPLD1_2_yPLD_like_1"/>
    <property type="match status" value="1"/>
</dbReference>
<feature type="compositionally biased region" description="Low complexity" evidence="6">
    <location>
        <begin position="539"/>
        <end position="568"/>
    </location>
</feature>
<evidence type="ECO:0000259" key="7">
    <source>
        <dbReference type="PROSITE" id="PS50035"/>
    </source>
</evidence>
<dbReference type="Pfam" id="PF13091">
    <property type="entry name" value="PLDc_2"/>
    <property type="match status" value="1"/>
</dbReference>
<evidence type="ECO:0000256" key="1">
    <source>
        <dbReference type="ARBA" id="ARBA00012027"/>
    </source>
</evidence>
<feature type="region of interest" description="Disordered" evidence="6">
    <location>
        <begin position="1"/>
        <end position="119"/>
    </location>
</feature>
<feature type="compositionally biased region" description="Polar residues" evidence="6">
    <location>
        <begin position="503"/>
        <end position="519"/>
    </location>
</feature>
<dbReference type="Proteomes" id="UP001309876">
    <property type="component" value="Unassembled WGS sequence"/>
</dbReference>
<dbReference type="PANTHER" id="PTHR18896:SF186">
    <property type="entry name" value="PHOSPHOLIPASE D"/>
    <property type="match status" value="1"/>
</dbReference>
<keyword evidence="4" id="KW-0442">Lipid degradation</keyword>
<name>A0AAN7SYM5_9EURO</name>
<feature type="compositionally biased region" description="Basic and acidic residues" evidence="6">
    <location>
        <begin position="465"/>
        <end position="476"/>
    </location>
</feature>
<feature type="domain" description="PLD phosphodiesterase" evidence="7">
    <location>
        <begin position="1117"/>
        <end position="1144"/>
    </location>
</feature>
<dbReference type="Gene3D" id="3.30.870.10">
    <property type="entry name" value="Endonuclease Chain A"/>
    <property type="match status" value="3"/>
</dbReference>
<evidence type="ECO:0000256" key="5">
    <source>
        <dbReference type="ARBA" id="ARBA00023098"/>
    </source>
</evidence>
<keyword evidence="5" id="KW-0443">Lipid metabolism</keyword>
<dbReference type="InterPro" id="IPR015679">
    <property type="entry name" value="PLipase_D_fam"/>
</dbReference>
<evidence type="ECO:0000256" key="6">
    <source>
        <dbReference type="SAM" id="MobiDB-lite"/>
    </source>
</evidence>
<dbReference type="PANTHER" id="PTHR18896">
    <property type="entry name" value="PHOSPHOLIPASE D"/>
    <property type="match status" value="1"/>
</dbReference>
<evidence type="ECO:0000313" key="9">
    <source>
        <dbReference type="Proteomes" id="UP001309876"/>
    </source>
</evidence>
<dbReference type="EC" id="3.1.4.4" evidence="1"/>
<feature type="compositionally biased region" description="Polar residues" evidence="6">
    <location>
        <begin position="639"/>
        <end position="656"/>
    </location>
</feature>
<feature type="compositionally biased region" description="Basic and acidic residues" evidence="6">
    <location>
        <begin position="1"/>
        <end position="10"/>
    </location>
</feature>
<dbReference type="FunFam" id="3.30.870.10:FF:000032">
    <property type="entry name" value="Phospholipase"/>
    <property type="match status" value="1"/>
</dbReference>
<dbReference type="EMBL" id="JAVRRJ010000004">
    <property type="protein sequence ID" value="KAK5085223.1"/>
    <property type="molecule type" value="Genomic_DNA"/>
</dbReference>
<feature type="compositionally biased region" description="Low complexity" evidence="6">
    <location>
        <begin position="95"/>
        <end position="107"/>
    </location>
</feature>
<feature type="compositionally biased region" description="Low complexity" evidence="6">
    <location>
        <begin position="997"/>
        <end position="1044"/>
    </location>
</feature>
<evidence type="ECO:0000313" key="8">
    <source>
        <dbReference type="EMBL" id="KAK5085223.1"/>
    </source>
</evidence>
<keyword evidence="9" id="KW-1185">Reference proteome</keyword>
<feature type="compositionally biased region" description="Polar residues" evidence="6">
    <location>
        <begin position="587"/>
        <end position="617"/>
    </location>
</feature>
<keyword evidence="3" id="KW-0378">Hydrolase</keyword>
<feature type="region of interest" description="Disordered" evidence="6">
    <location>
        <begin position="141"/>
        <end position="164"/>
    </location>
</feature>
<reference evidence="8 9" key="1">
    <citation type="submission" date="2023-08" db="EMBL/GenBank/DDBJ databases">
        <title>Black Yeasts Isolated from many extreme environments.</title>
        <authorList>
            <person name="Coleine C."/>
            <person name="Stajich J.E."/>
            <person name="Selbmann L."/>
        </authorList>
    </citation>
    <scope>NUCLEOTIDE SEQUENCE [LARGE SCALE GENOMIC DNA]</scope>
    <source>
        <strain evidence="8 9">CCFEE 5910</strain>
    </source>
</reference>
<evidence type="ECO:0000256" key="4">
    <source>
        <dbReference type="ARBA" id="ARBA00022963"/>
    </source>
</evidence>
<organism evidence="8 9">
    <name type="scientific">Lithohypha guttulata</name>
    <dbReference type="NCBI Taxonomy" id="1690604"/>
    <lineage>
        <taxon>Eukaryota</taxon>
        <taxon>Fungi</taxon>
        <taxon>Dikarya</taxon>
        <taxon>Ascomycota</taxon>
        <taxon>Pezizomycotina</taxon>
        <taxon>Eurotiomycetes</taxon>
        <taxon>Chaetothyriomycetidae</taxon>
        <taxon>Chaetothyriales</taxon>
        <taxon>Trichomeriaceae</taxon>
        <taxon>Lithohypha</taxon>
    </lineage>
</organism>
<dbReference type="InterPro" id="IPR025202">
    <property type="entry name" value="PLD-like_dom"/>
</dbReference>
<proteinExistence type="predicted"/>
<dbReference type="SUPFAM" id="SSF56024">
    <property type="entry name" value="Phospholipase D/nuclease"/>
    <property type="match status" value="2"/>
</dbReference>
<feature type="compositionally biased region" description="Basic and acidic residues" evidence="6">
    <location>
        <begin position="685"/>
        <end position="697"/>
    </location>
</feature>
<evidence type="ECO:0000256" key="3">
    <source>
        <dbReference type="ARBA" id="ARBA00022801"/>
    </source>
</evidence>
<sequence>MSDRYRRRDDDQDLAYGRDYSDSRAYNDQPGAHGNPDRGIIGDTFKKFKSKYDQHQQGQRPPQDFGYGSNPSSSTVGSQQYGAGSGYAGGPYNPQSQAQQYSQSAYPGGPPPQKPQQKPAVTDKILGGLLGSVTSIGQDIGKIVGGSHSQRPPQGQAHYGDQSGLQTNLQAQVPSRPTKNRYDSTFAGPKPENDVKWYVDGCSYMWAVSQALENARQTIWILDWWLSPELYLRRPPARNEEWRIDKVLQRAANRGVKVNIIVYKEVTQALTLSSSHTKHALENLSPNIGVFRHPDHLPDAQTTHSSLISGLQGLKLDFAGLSKMGADSLKGLYGLTDGVILYWAHHEKLCLVDGSVAFMGGLDLCYGRWDTNTHPIADAHPSDLNKIVFPGQDFNNARVSDFSEVNHPFQNKLDRTKSSRMGWSDISISLRGPCVGDLIHHFVDRWNFIYDEKYNVRSDKRYQRLPDYPHHHKDEGPGMATGPPQAGAPPIESLPQGGGYTQPPWQGSLPQASKPQQPTYGRPTQGQQTYPPPPPGQPPSSTQPIYSQQSSSYPYNQASGQYSSTSQSFPPPPPGPPTSQSQGQYDTGYNQQSSYQSANIPPTQYGSHQEQYQTRTNYGHVPQPPASAFVSAPPGYDSRPNTSSGLPEAQATSQQHAPYAAPHAYEQQGQPGSSGPAELGSSQYRRYDDQSSSRGFDDEQGYGSASRGERGFGDESYGYDEGGDRGYGRKPGISPSRFDRYKDEAKKLGFDVGRYTDKLEDRLDDKLAHHSSGRLGRPHSAGGGMSCQLVRSCTKWSNGTNTEHSIQNAYIDLIQNSKHFIYIENQFFITATGDKQKPVKNMIGKALVERIVRAARERTPFKIIVNIPSVPAFAGDLQDDASLGTRAIMEFQYSSICRGGHSIMEEVAKAGVNPMDYIRFYNLRNYDRINVTPAMQQAQQQAGISYDDARKQYESQLGSGYGGYGEIAAPNAMPGQPGQSGFVPQQGAHQGYSAPPQSYGMQQSYGASQGQYGSTRGPEYGEPGTPYGRQVGQQQSYGQQGQYQFPPPPQQPQQGGYGSQQMPQGSYQYQQYAQAAPTVQADDWDSVATCYMLGGQDIRNVPWSGPPEAELDAFVSEELYIHSKVMIVDDQTVVCGSANLNDRSMLGTHDSEIALIINDPAPIQTTMAGRPWQASRFATSLRRQLFRKHLGLLRPQDMQRPDDNFLPVGVPNVYDWGSPEDHIVSDPLSDAFQSLWNSRARQNTVAFRKAFRAVPDDEVNSWNEYKEFYEYYFAPSDAQAGAKDPKKKQAPRVEYGHVVRSDFPGGVRELKELLSTIKGTLVEMPLCFLQNEDIAKEGISFNQLTAEVYT</sequence>
<gene>
    <name evidence="8" type="ORF">LTR05_004503</name>
</gene>
<dbReference type="InterPro" id="IPR001736">
    <property type="entry name" value="PLipase_D/transphosphatidylase"/>
</dbReference>
<protein>
    <recommendedName>
        <fullName evidence="1">phospholipase D</fullName>
        <ecNumber evidence="1">3.1.4.4</ecNumber>
    </recommendedName>
</protein>
<dbReference type="GO" id="GO:0004630">
    <property type="term" value="F:phospholipase D activity"/>
    <property type="evidence" value="ECO:0007669"/>
    <property type="project" value="UniProtKB-EC"/>
</dbReference>
<dbReference type="GO" id="GO:0009395">
    <property type="term" value="P:phospholipid catabolic process"/>
    <property type="evidence" value="ECO:0007669"/>
    <property type="project" value="TreeGrafter"/>
</dbReference>
<dbReference type="CDD" id="cd09141">
    <property type="entry name" value="PLDc_vPLD1_2_yPLD_like_2"/>
    <property type="match status" value="1"/>
</dbReference>
<accession>A0AAN7SYM5</accession>
<dbReference type="SMART" id="SM00155">
    <property type="entry name" value="PLDc"/>
    <property type="match status" value="2"/>
</dbReference>
<feature type="region of interest" description="Disordered" evidence="6">
    <location>
        <begin position="465"/>
        <end position="740"/>
    </location>
</feature>
<keyword evidence="2" id="KW-0677">Repeat</keyword>
<dbReference type="PROSITE" id="PS50035">
    <property type="entry name" value="PLD"/>
    <property type="match status" value="2"/>
</dbReference>
<feature type="region of interest" description="Disordered" evidence="6">
    <location>
        <begin position="968"/>
        <end position="1063"/>
    </location>
</feature>